<keyword evidence="13" id="KW-0998">Cell outer membrane</keyword>
<keyword evidence="10" id="KW-0626">Porin</keyword>
<dbReference type="Gene3D" id="3.10.560.10">
    <property type="entry name" value="Outer membrane lipoprotein wza domain like"/>
    <property type="match status" value="2"/>
</dbReference>
<evidence type="ECO:0000256" key="9">
    <source>
        <dbReference type="ARBA" id="ARBA00023065"/>
    </source>
</evidence>
<dbReference type="InterPro" id="IPR054765">
    <property type="entry name" value="SLBB_dom"/>
</dbReference>
<feature type="signal peptide" evidence="15">
    <location>
        <begin position="1"/>
        <end position="21"/>
    </location>
</feature>
<dbReference type="EMBL" id="SNVI01000002">
    <property type="protein sequence ID" value="TFE40610.1"/>
    <property type="molecule type" value="Genomic_DNA"/>
</dbReference>
<evidence type="ECO:0000256" key="2">
    <source>
        <dbReference type="ARBA" id="ARBA00009450"/>
    </source>
</evidence>
<keyword evidence="3" id="KW-0813">Transport</keyword>
<proteinExistence type="inferred from homology"/>
<evidence type="ECO:0000313" key="18">
    <source>
        <dbReference type="EMBL" id="TFE40610.1"/>
    </source>
</evidence>
<keyword evidence="5 18" id="KW-0762">Sugar transport</keyword>
<dbReference type="InterPro" id="IPR049712">
    <property type="entry name" value="Poly_export"/>
</dbReference>
<dbReference type="AlphaFoldDB" id="A0A4Y8MST9"/>
<keyword evidence="4" id="KW-1134">Transmembrane beta strand</keyword>
<evidence type="ECO:0000256" key="15">
    <source>
        <dbReference type="SAM" id="SignalP"/>
    </source>
</evidence>
<comment type="similarity">
    <text evidence="2">Belongs to the BexD/CtrA/VexA family.</text>
</comment>
<keyword evidence="9" id="KW-0406">Ion transport</keyword>
<evidence type="ECO:0000256" key="7">
    <source>
        <dbReference type="ARBA" id="ARBA00022729"/>
    </source>
</evidence>
<evidence type="ECO:0000256" key="8">
    <source>
        <dbReference type="ARBA" id="ARBA00023047"/>
    </source>
</evidence>
<evidence type="ECO:0000256" key="5">
    <source>
        <dbReference type="ARBA" id="ARBA00022597"/>
    </source>
</evidence>
<keyword evidence="11" id="KW-0472">Membrane</keyword>
<evidence type="ECO:0000256" key="6">
    <source>
        <dbReference type="ARBA" id="ARBA00022692"/>
    </source>
</evidence>
<feature type="domain" description="SLBB" evidence="17">
    <location>
        <begin position="184"/>
        <end position="262"/>
    </location>
</feature>
<dbReference type="PROSITE" id="PS51257">
    <property type="entry name" value="PROKAR_LIPOPROTEIN"/>
    <property type="match status" value="1"/>
</dbReference>
<evidence type="ECO:0000256" key="4">
    <source>
        <dbReference type="ARBA" id="ARBA00022452"/>
    </source>
</evidence>
<reference evidence="18 19" key="1">
    <citation type="submission" date="2019-03" db="EMBL/GenBank/DDBJ databases">
        <title>Complete Genome Sequence of Paraburkholderia dipogonis ICMP 19430T, a Nitrogen-fixing Symbiont of the South African Invasive Legume Dipogon lignosus in New Zealand.</title>
        <authorList>
            <person name="De Meyer S.E."/>
        </authorList>
    </citation>
    <scope>NUCLEOTIDE SEQUENCE [LARGE SCALE GENOMIC DNA]</scope>
    <source>
        <strain evidence="18 19">ICMP 19430</strain>
    </source>
</reference>
<keyword evidence="7 15" id="KW-0732">Signal</keyword>
<keyword evidence="12" id="KW-0564">Palmitate</keyword>
<dbReference type="Gene3D" id="3.30.1950.10">
    <property type="entry name" value="wza like domain"/>
    <property type="match status" value="1"/>
</dbReference>
<comment type="caution">
    <text evidence="18">The sequence shown here is derived from an EMBL/GenBank/DDBJ whole genome shotgun (WGS) entry which is preliminary data.</text>
</comment>
<evidence type="ECO:0000256" key="12">
    <source>
        <dbReference type="ARBA" id="ARBA00023139"/>
    </source>
</evidence>
<protein>
    <submittedName>
        <fullName evidence="18">Sugar transporter</fullName>
    </submittedName>
</protein>
<name>A0A4Y8MST9_9BURK</name>
<evidence type="ECO:0000259" key="16">
    <source>
        <dbReference type="Pfam" id="PF02563"/>
    </source>
</evidence>
<evidence type="ECO:0000256" key="10">
    <source>
        <dbReference type="ARBA" id="ARBA00023114"/>
    </source>
</evidence>
<dbReference type="GO" id="GO:0015159">
    <property type="term" value="F:polysaccharide transmembrane transporter activity"/>
    <property type="evidence" value="ECO:0007669"/>
    <property type="project" value="InterPro"/>
</dbReference>
<feature type="domain" description="SLBB" evidence="17">
    <location>
        <begin position="269"/>
        <end position="353"/>
    </location>
</feature>
<evidence type="ECO:0000256" key="1">
    <source>
        <dbReference type="ARBA" id="ARBA00004571"/>
    </source>
</evidence>
<gene>
    <name evidence="18" type="ORF">E2553_28210</name>
</gene>
<organism evidence="18 19">
    <name type="scientific">Paraburkholderia dipogonis</name>
    <dbReference type="NCBI Taxonomy" id="1211383"/>
    <lineage>
        <taxon>Bacteria</taxon>
        <taxon>Pseudomonadati</taxon>
        <taxon>Pseudomonadota</taxon>
        <taxon>Betaproteobacteria</taxon>
        <taxon>Burkholderiales</taxon>
        <taxon>Burkholderiaceae</taxon>
        <taxon>Paraburkholderia</taxon>
    </lineage>
</organism>
<evidence type="ECO:0000259" key="17">
    <source>
        <dbReference type="Pfam" id="PF22461"/>
    </source>
</evidence>
<dbReference type="GO" id="GO:0009279">
    <property type="term" value="C:cell outer membrane"/>
    <property type="evidence" value="ECO:0007669"/>
    <property type="project" value="UniProtKB-SubCell"/>
</dbReference>
<dbReference type="GO" id="GO:0046930">
    <property type="term" value="C:pore complex"/>
    <property type="evidence" value="ECO:0007669"/>
    <property type="project" value="UniProtKB-KW"/>
</dbReference>
<feature type="chain" id="PRO_5021507212" evidence="15">
    <location>
        <begin position="22"/>
        <end position="385"/>
    </location>
</feature>
<dbReference type="InterPro" id="IPR003715">
    <property type="entry name" value="Poly_export_N"/>
</dbReference>
<dbReference type="Pfam" id="PF02563">
    <property type="entry name" value="Poly_export"/>
    <property type="match status" value="1"/>
</dbReference>
<dbReference type="GO" id="GO:0006811">
    <property type="term" value="P:monoatomic ion transport"/>
    <property type="evidence" value="ECO:0007669"/>
    <property type="project" value="UniProtKB-KW"/>
</dbReference>
<dbReference type="PANTHER" id="PTHR33619">
    <property type="entry name" value="POLYSACCHARIDE EXPORT PROTEIN GFCE-RELATED"/>
    <property type="match status" value="1"/>
</dbReference>
<dbReference type="Pfam" id="PF22461">
    <property type="entry name" value="SLBB_2"/>
    <property type="match status" value="2"/>
</dbReference>
<evidence type="ECO:0000256" key="13">
    <source>
        <dbReference type="ARBA" id="ARBA00023237"/>
    </source>
</evidence>
<sequence>MRNRFASLIQRLSLCSVVALGACAFAPGMSFDPHKPIDPEDPSSVPVITPITFKLIEQESSARKAAIAADTSYASLIAPPAPYRIGAQDVLSIIVWDHPELVMPNLSYAIGTDSGASPATVGMAAQSLPGFVVSKDGYVQFPYVKKIRASGLTELQLQQELIDHLKQNLNDPQVTVRVIGYRSQKAYIDGEVRQPGVKQITDVPMTLAEMLNLANGVAATGDLSRIELTRGGITHRINLPEMQKRGINPKDIAIRDQDAIRVPPLIEHRVVVSGEVVKPGPVVFKTNGHLTLSDALGDAGGVNQLSGDAGEIYVVRAKSDDGLPKIFHLDSKSPTGMVLAAGFEMKPDDVVYVDAPGVIRWYRVVTPLVGSATGAYYLQRTASGN</sequence>
<keyword evidence="14" id="KW-0449">Lipoprotein</keyword>
<dbReference type="Proteomes" id="UP000297385">
    <property type="component" value="Unassembled WGS sequence"/>
</dbReference>
<dbReference type="PANTHER" id="PTHR33619:SF3">
    <property type="entry name" value="POLYSACCHARIDE EXPORT PROTEIN GFCE-RELATED"/>
    <property type="match status" value="1"/>
</dbReference>
<accession>A0A4Y8MST9</accession>
<evidence type="ECO:0000256" key="11">
    <source>
        <dbReference type="ARBA" id="ARBA00023136"/>
    </source>
</evidence>
<evidence type="ECO:0000256" key="3">
    <source>
        <dbReference type="ARBA" id="ARBA00022448"/>
    </source>
</evidence>
<evidence type="ECO:0000313" key="19">
    <source>
        <dbReference type="Proteomes" id="UP000297385"/>
    </source>
</evidence>
<dbReference type="GO" id="GO:0015288">
    <property type="term" value="F:porin activity"/>
    <property type="evidence" value="ECO:0007669"/>
    <property type="project" value="UniProtKB-KW"/>
</dbReference>
<keyword evidence="8" id="KW-0625">Polysaccharide transport</keyword>
<feature type="domain" description="Polysaccharide export protein N-terminal" evidence="16">
    <location>
        <begin position="79"/>
        <end position="178"/>
    </location>
</feature>
<evidence type="ECO:0000256" key="14">
    <source>
        <dbReference type="ARBA" id="ARBA00023288"/>
    </source>
</evidence>
<keyword evidence="6" id="KW-0812">Transmembrane</keyword>
<comment type="subcellular location">
    <subcellularLocation>
        <location evidence="1">Cell outer membrane</location>
        <topology evidence="1">Multi-pass membrane protein</topology>
    </subcellularLocation>
</comment>